<organism evidence="1 2">
    <name type="scientific">Calycina marina</name>
    <dbReference type="NCBI Taxonomy" id="1763456"/>
    <lineage>
        <taxon>Eukaryota</taxon>
        <taxon>Fungi</taxon>
        <taxon>Dikarya</taxon>
        <taxon>Ascomycota</taxon>
        <taxon>Pezizomycotina</taxon>
        <taxon>Leotiomycetes</taxon>
        <taxon>Helotiales</taxon>
        <taxon>Pezizellaceae</taxon>
        <taxon>Calycina</taxon>
    </lineage>
</organism>
<dbReference type="OrthoDB" id="3707757at2759"/>
<comment type="caution">
    <text evidence="1">The sequence shown here is derived from an EMBL/GenBank/DDBJ whole genome shotgun (WGS) entry which is preliminary data.</text>
</comment>
<dbReference type="PANTHER" id="PTHR28180">
    <property type="entry name" value="CONSERVED MITOCHONDRIAL PROTEIN-RELATED"/>
    <property type="match status" value="1"/>
</dbReference>
<reference evidence="1" key="1">
    <citation type="journal article" date="2021" name="IMA Fungus">
        <title>Genomic characterization of three marine fungi, including Emericellopsis atlantica sp. nov. with signatures of a generalist lifestyle and marine biomass degradation.</title>
        <authorList>
            <person name="Hagestad O.C."/>
            <person name="Hou L."/>
            <person name="Andersen J.H."/>
            <person name="Hansen E.H."/>
            <person name="Altermark B."/>
            <person name="Li C."/>
            <person name="Kuhnert E."/>
            <person name="Cox R.J."/>
            <person name="Crous P.W."/>
            <person name="Spatafora J.W."/>
            <person name="Lail K."/>
            <person name="Amirebrahimi M."/>
            <person name="Lipzen A."/>
            <person name="Pangilinan J."/>
            <person name="Andreopoulos W."/>
            <person name="Hayes R.D."/>
            <person name="Ng V."/>
            <person name="Grigoriev I.V."/>
            <person name="Jackson S.A."/>
            <person name="Sutton T.D.S."/>
            <person name="Dobson A.D.W."/>
            <person name="Rama T."/>
        </authorList>
    </citation>
    <scope>NUCLEOTIDE SEQUENCE</scope>
    <source>
        <strain evidence="1">TRa3180A</strain>
    </source>
</reference>
<name>A0A9P7Z173_9HELO</name>
<dbReference type="Gene3D" id="1.20.1290.10">
    <property type="entry name" value="AhpD-like"/>
    <property type="match status" value="1"/>
</dbReference>
<protein>
    <recommendedName>
        <fullName evidence="3">Carboxymuconolactone decarboxylase-like domain-containing protein</fullName>
    </recommendedName>
</protein>
<dbReference type="PANTHER" id="PTHR28180:SF2">
    <property type="entry name" value="PEROXISOMAL PROTEIN 2"/>
    <property type="match status" value="1"/>
</dbReference>
<dbReference type="InterPro" id="IPR052999">
    <property type="entry name" value="PTS1_Protein"/>
</dbReference>
<evidence type="ECO:0008006" key="3">
    <source>
        <dbReference type="Google" id="ProtNLM"/>
    </source>
</evidence>
<evidence type="ECO:0000313" key="1">
    <source>
        <dbReference type="EMBL" id="KAG9243371.1"/>
    </source>
</evidence>
<proteinExistence type="predicted"/>
<dbReference type="EMBL" id="MU253983">
    <property type="protein sequence ID" value="KAG9243371.1"/>
    <property type="molecule type" value="Genomic_DNA"/>
</dbReference>
<sequence>MTCDWDKDDFMSKWDATYVATNLKPDATPYDGSFFIGLNDELQDKRPELKSFSYAIIAVASCAVGRADVVGRFFDDITINSTPDESQKIFVRLREALTIVFPFLGLPTCIPGCYGMIGVLERKGEAYGSTENLRKTTMDEENVRKGRELRAKIYSGVGNSGIFSLMDKYFTDLFNASTNFTWGYLISKANEEVFEMRQSHLVVAAAITALGVTRQTRSHIKASIGIGNSVDAVKDMVSMVSKIAIWAGRPFSTPDVDALAEQIKQALAN</sequence>
<keyword evidence="2" id="KW-1185">Reference proteome</keyword>
<dbReference type="AlphaFoldDB" id="A0A9P7Z173"/>
<evidence type="ECO:0000313" key="2">
    <source>
        <dbReference type="Proteomes" id="UP000887226"/>
    </source>
</evidence>
<gene>
    <name evidence="1" type="ORF">BJ878DRAFT_583243</name>
</gene>
<dbReference type="Proteomes" id="UP000887226">
    <property type="component" value="Unassembled WGS sequence"/>
</dbReference>
<accession>A0A9P7Z173</accession>
<dbReference type="SUPFAM" id="SSF69118">
    <property type="entry name" value="AhpD-like"/>
    <property type="match status" value="1"/>
</dbReference>
<dbReference type="InterPro" id="IPR029032">
    <property type="entry name" value="AhpD-like"/>
</dbReference>